<evidence type="ECO:0000313" key="1">
    <source>
        <dbReference type="EMBL" id="MBQ0847989.1"/>
    </source>
</evidence>
<protein>
    <submittedName>
        <fullName evidence="1">Uncharacterized protein</fullName>
    </submittedName>
</protein>
<dbReference type="RefSeq" id="WP_210881612.1">
    <property type="nucleotide sequence ID" value="NZ_JAGPYQ010000001.1"/>
</dbReference>
<accession>A0A940XZM5</accession>
<keyword evidence="2" id="KW-1185">Reference proteome</keyword>
<gene>
    <name evidence="1" type="ORF">J8N05_07155</name>
</gene>
<sequence length="57" mass="6378">MDAEDERSQTLTAAFADRSKAICERCGAHGCSLRESQRIDLVLCERCETLVPEHGRL</sequence>
<dbReference type="Proteomes" id="UP000677413">
    <property type="component" value="Unassembled WGS sequence"/>
</dbReference>
<comment type="caution">
    <text evidence="1">The sequence shown here is derived from an EMBL/GenBank/DDBJ whole genome shotgun (WGS) entry which is preliminary data.</text>
</comment>
<evidence type="ECO:0000313" key="2">
    <source>
        <dbReference type="Proteomes" id="UP000677413"/>
    </source>
</evidence>
<dbReference type="AlphaFoldDB" id="A0A940XZM5"/>
<reference evidence="1 2" key="1">
    <citation type="submission" date="2021-04" db="EMBL/GenBank/DDBJ databases">
        <authorList>
            <person name="Tang X."/>
            <person name="Zhou X."/>
            <person name="Chen X."/>
            <person name="Cernava T."/>
            <person name="Zhang C."/>
        </authorList>
    </citation>
    <scope>NUCLEOTIDE SEQUENCE [LARGE SCALE GENOMIC DNA]</scope>
    <source>
        <strain evidence="1 2">BH-SS-21</strain>
    </source>
</reference>
<name>A0A940XZM5_9ACTN</name>
<dbReference type="EMBL" id="JAGPYQ010000001">
    <property type="protein sequence ID" value="MBQ0847989.1"/>
    <property type="molecule type" value="Genomic_DNA"/>
</dbReference>
<organism evidence="1 2">
    <name type="scientific">Streptomyces liliiviolaceus</name>
    <dbReference type="NCBI Taxonomy" id="2823109"/>
    <lineage>
        <taxon>Bacteria</taxon>
        <taxon>Bacillati</taxon>
        <taxon>Actinomycetota</taxon>
        <taxon>Actinomycetes</taxon>
        <taxon>Kitasatosporales</taxon>
        <taxon>Streptomycetaceae</taxon>
        <taxon>Streptomyces</taxon>
    </lineage>
</organism>
<proteinExistence type="predicted"/>